<dbReference type="Pfam" id="PF18758">
    <property type="entry name" value="KDZ"/>
    <property type="match status" value="1"/>
</dbReference>
<gene>
    <name evidence="1" type="ORF">ARMSODRAFT_1012838</name>
</gene>
<protein>
    <submittedName>
        <fullName evidence="1">Uncharacterized protein</fullName>
    </submittedName>
</protein>
<dbReference type="Proteomes" id="UP000218334">
    <property type="component" value="Unassembled WGS sequence"/>
</dbReference>
<evidence type="ECO:0000313" key="2">
    <source>
        <dbReference type="Proteomes" id="UP000218334"/>
    </source>
</evidence>
<dbReference type="InterPro" id="IPR040521">
    <property type="entry name" value="KDZ"/>
</dbReference>
<proteinExistence type="predicted"/>
<sequence>MHKLTHSNPPLYSGLGYQVPQQEYHQWIKDSLEKEEISTCIAFVVLEQKNTKICTGLWSSGIVACFNTHHKLFESMGDLQVGEQYRNMDFIVAAALKNCNIKCDIACQYQKNWPKQCVKLSDNL</sequence>
<dbReference type="STRING" id="1076256.A0A2H3BWW0"/>
<evidence type="ECO:0000313" key="1">
    <source>
        <dbReference type="EMBL" id="PBK75381.1"/>
    </source>
</evidence>
<dbReference type="EMBL" id="KZ293417">
    <property type="protein sequence ID" value="PBK75381.1"/>
    <property type="molecule type" value="Genomic_DNA"/>
</dbReference>
<dbReference type="AlphaFoldDB" id="A0A2H3BWW0"/>
<reference evidence="2" key="1">
    <citation type="journal article" date="2017" name="Nat. Ecol. Evol.">
        <title>Genome expansion and lineage-specific genetic innovations in the forest pathogenic fungi Armillaria.</title>
        <authorList>
            <person name="Sipos G."/>
            <person name="Prasanna A.N."/>
            <person name="Walter M.C."/>
            <person name="O'Connor E."/>
            <person name="Balint B."/>
            <person name="Krizsan K."/>
            <person name="Kiss B."/>
            <person name="Hess J."/>
            <person name="Varga T."/>
            <person name="Slot J."/>
            <person name="Riley R."/>
            <person name="Boka B."/>
            <person name="Rigling D."/>
            <person name="Barry K."/>
            <person name="Lee J."/>
            <person name="Mihaltcheva S."/>
            <person name="LaButti K."/>
            <person name="Lipzen A."/>
            <person name="Waldron R."/>
            <person name="Moloney N.M."/>
            <person name="Sperisen C."/>
            <person name="Kredics L."/>
            <person name="Vagvoelgyi C."/>
            <person name="Patrignani A."/>
            <person name="Fitzpatrick D."/>
            <person name="Nagy I."/>
            <person name="Doyle S."/>
            <person name="Anderson J.B."/>
            <person name="Grigoriev I.V."/>
            <person name="Gueldener U."/>
            <person name="Muensterkoetter M."/>
            <person name="Nagy L.G."/>
        </authorList>
    </citation>
    <scope>NUCLEOTIDE SEQUENCE [LARGE SCALE GENOMIC DNA]</scope>
    <source>
        <strain evidence="2">28-4</strain>
    </source>
</reference>
<organism evidence="1 2">
    <name type="scientific">Armillaria solidipes</name>
    <dbReference type="NCBI Taxonomy" id="1076256"/>
    <lineage>
        <taxon>Eukaryota</taxon>
        <taxon>Fungi</taxon>
        <taxon>Dikarya</taxon>
        <taxon>Basidiomycota</taxon>
        <taxon>Agaricomycotina</taxon>
        <taxon>Agaricomycetes</taxon>
        <taxon>Agaricomycetidae</taxon>
        <taxon>Agaricales</taxon>
        <taxon>Marasmiineae</taxon>
        <taxon>Physalacriaceae</taxon>
        <taxon>Armillaria</taxon>
    </lineage>
</organism>
<accession>A0A2H3BWW0</accession>
<keyword evidence="2" id="KW-1185">Reference proteome</keyword>
<name>A0A2H3BWW0_9AGAR</name>